<proteinExistence type="predicted"/>
<evidence type="ECO:0000313" key="2">
    <source>
        <dbReference type="EMBL" id="KAK8964268.1"/>
    </source>
</evidence>
<accession>A0ABR2MMS2</accession>
<keyword evidence="1" id="KW-0732">Signal</keyword>
<comment type="caution">
    <text evidence="2">The sequence shown here is derived from an EMBL/GenBank/DDBJ whole genome shotgun (WGS) entry which is preliminary data.</text>
</comment>
<organism evidence="2 3">
    <name type="scientific">Platanthera guangdongensis</name>
    <dbReference type="NCBI Taxonomy" id="2320717"/>
    <lineage>
        <taxon>Eukaryota</taxon>
        <taxon>Viridiplantae</taxon>
        <taxon>Streptophyta</taxon>
        <taxon>Embryophyta</taxon>
        <taxon>Tracheophyta</taxon>
        <taxon>Spermatophyta</taxon>
        <taxon>Magnoliopsida</taxon>
        <taxon>Liliopsida</taxon>
        <taxon>Asparagales</taxon>
        <taxon>Orchidaceae</taxon>
        <taxon>Orchidoideae</taxon>
        <taxon>Orchideae</taxon>
        <taxon>Orchidinae</taxon>
        <taxon>Platanthera</taxon>
    </lineage>
</organism>
<evidence type="ECO:0000256" key="1">
    <source>
        <dbReference type="SAM" id="SignalP"/>
    </source>
</evidence>
<gene>
    <name evidence="2" type="ORF">KSP40_PGU020711</name>
</gene>
<dbReference type="Proteomes" id="UP001412067">
    <property type="component" value="Unassembled WGS sequence"/>
</dbReference>
<feature type="signal peptide" evidence="1">
    <location>
        <begin position="1"/>
        <end position="26"/>
    </location>
</feature>
<feature type="chain" id="PRO_5045948704" evidence="1">
    <location>
        <begin position="27"/>
        <end position="175"/>
    </location>
</feature>
<evidence type="ECO:0000313" key="3">
    <source>
        <dbReference type="Proteomes" id="UP001412067"/>
    </source>
</evidence>
<sequence length="175" mass="19370">MGLASPKHKAFCVASLILAAHLPCRAALGYPQGSQHRLYSRVVSSAPVPPSTPTKFDSQHRHFFLRSLNFLSARWLSTSPAPTMIPRPHRPAQDYNNVVIYKSTFEIFELLFEKIRWQRGLKRERLLELFAKAERAEGGSVRLEKVFGDALGICGRKHEAGGGFAQADLGGVVTG</sequence>
<dbReference type="EMBL" id="JBBWWR010000007">
    <property type="protein sequence ID" value="KAK8964268.1"/>
    <property type="molecule type" value="Genomic_DNA"/>
</dbReference>
<protein>
    <submittedName>
        <fullName evidence="2">Uncharacterized protein</fullName>
    </submittedName>
</protein>
<name>A0ABR2MMS2_9ASPA</name>
<reference evidence="2 3" key="1">
    <citation type="journal article" date="2022" name="Nat. Plants">
        <title>Genomes of leafy and leafless Platanthera orchids illuminate the evolution of mycoheterotrophy.</title>
        <authorList>
            <person name="Li M.H."/>
            <person name="Liu K.W."/>
            <person name="Li Z."/>
            <person name="Lu H.C."/>
            <person name="Ye Q.L."/>
            <person name="Zhang D."/>
            <person name="Wang J.Y."/>
            <person name="Li Y.F."/>
            <person name="Zhong Z.M."/>
            <person name="Liu X."/>
            <person name="Yu X."/>
            <person name="Liu D.K."/>
            <person name="Tu X.D."/>
            <person name="Liu B."/>
            <person name="Hao Y."/>
            <person name="Liao X.Y."/>
            <person name="Jiang Y.T."/>
            <person name="Sun W.H."/>
            <person name="Chen J."/>
            <person name="Chen Y.Q."/>
            <person name="Ai Y."/>
            <person name="Zhai J.W."/>
            <person name="Wu S.S."/>
            <person name="Zhou Z."/>
            <person name="Hsiao Y.Y."/>
            <person name="Wu W.L."/>
            <person name="Chen Y.Y."/>
            <person name="Lin Y.F."/>
            <person name="Hsu J.L."/>
            <person name="Li C.Y."/>
            <person name="Wang Z.W."/>
            <person name="Zhao X."/>
            <person name="Zhong W.Y."/>
            <person name="Ma X.K."/>
            <person name="Ma L."/>
            <person name="Huang J."/>
            <person name="Chen G.Z."/>
            <person name="Huang M.Z."/>
            <person name="Huang L."/>
            <person name="Peng D.H."/>
            <person name="Luo Y.B."/>
            <person name="Zou S.Q."/>
            <person name="Chen S.P."/>
            <person name="Lan S."/>
            <person name="Tsai W.C."/>
            <person name="Van de Peer Y."/>
            <person name="Liu Z.J."/>
        </authorList>
    </citation>
    <scope>NUCLEOTIDE SEQUENCE [LARGE SCALE GENOMIC DNA]</scope>
    <source>
        <strain evidence="2">Lor288</strain>
    </source>
</reference>
<keyword evidence="3" id="KW-1185">Reference proteome</keyword>